<organism evidence="2 3">
    <name type="scientific">Deinococcus ruber</name>
    <dbReference type="NCBI Taxonomy" id="1848197"/>
    <lineage>
        <taxon>Bacteria</taxon>
        <taxon>Thermotogati</taxon>
        <taxon>Deinococcota</taxon>
        <taxon>Deinococci</taxon>
        <taxon>Deinococcales</taxon>
        <taxon>Deinococcaceae</taxon>
        <taxon>Deinococcus</taxon>
    </lineage>
</organism>
<dbReference type="Gene3D" id="3.40.50.300">
    <property type="entry name" value="P-loop containing nucleotide triphosphate hydrolases"/>
    <property type="match status" value="1"/>
</dbReference>
<dbReference type="PANTHER" id="PTHR30121">
    <property type="entry name" value="UNCHARACTERIZED PROTEIN YJGR-RELATED"/>
    <property type="match status" value="1"/>
</dbReference>
<sequence length="863" mass="94297">MPYADVSNAVKVAAQMGNLTENLSYQGLEQGVVFTRDNTMSFGVSLDLVSTARATPDVRLGIRDRLLRAIQGSVPIGATVRLYLETHPCTAEALREHAPVKKDGSSVERLLQSNFAVLELLRQHHWVSETQAYLTVSMRIPGRSKNTPFSRKALSPLLEKAQSLQNRLSRQLTLGGMRARPMTQNEVWHRILNYFNPSMVSAHKPAYRSTLSEPDLAAIRLLRKLKKTPKAALPNVPSMRAQVACSDIDLDYDRCFMLGYNRVGIVSFLHPSGTTRYDASDRIIQALGGTHSTFVVEYQVVDAPAVRAEINESLDKQDTAASDPTMKAGRELGIRVAEGTAVVQQMEMGQVLTEMSMHAMIYARDQEELDRRCELVLDAFGQVGGSMPRMATSANGVVLFLENAPFSGKRSSYPVGAYYRNAVDCMPKVGPWAGTPGGVLPLRSRTGQVFSISPVGRGVKNAGVVVAGSSGNGKSVFISMLGAALVHARDAGLTVIDPKNDYEALFMALGAMSSIVTVAPGARLPDGRVLCINPFDLPVGMLQPDAEKQAFLLEFLRALRIHDLSSLRGRILQQAIKNFYLRFSRPVEVQGQEVNAYTQGFLSDFADILGRLNTVGDESILNNKLLAQEVRSMANELRAYCGNTPLGPLLDGVTTVDVNAKYLYLNISGMIEFPLLKEVGMLLTNELTWQRTIRTMTQGGTMVMVMEEAGVAKTLPGLVALTERMFKTGRSEGIIPILALQNVQDALAYAGVINNASTRVLFPSVEQERAQVAEVFGLNGSMQTLHASLTGEEGRYREALVLQGDGQEMNGDVGQLWLSREAYWMSTSVKSEADLRESVALELFGGDQARAALHLAQEERHAA</sequence>
<reference evidence="2" key="2">
    <citation type="submission" date="2020-09" db="EMBL/GenBank/DDBJ databases">
        <authorList>
            <person name="Sun Q."/>
            <person name="Ohkuma M."/>
        </authorList>
    </citation>
    <scope>NUCLEOTIDE SEQUENCE</scope>
    <source>
        <strain evidence="2">JCM 31311</strain>
    </source>
</reference>
<evidence type="ECO:0000313" key="2">
    <source>
        <dbReference type="EMBL" id="GGR15538.1"/>
    </source>
</evidence>
<gene>
    <name evidence="2" type="ORF">GCM10008957_30350</name>
</gene>
<evidence type="ECO:0000313" key="3">
    <source>
        <dbReference type="Proteomes" id="UP000603865"/>
    </source>
</evidence>
<dbReference type="SUPFAM" id="SSF52540">
    <property type="entry name" value="P-loop containing nucleoside triphosphate hydrolases"/>
    <property type="match status" value="1"/>
</dbReference>
<dbReference type="EMBL" id="BMQL01000018">
    <property type="protein sequence ID" value="GGR15538.1"/>
    <property type="molecule type" value="Genomic_DNA"/>
</dbReference>
<dbReference type="InterPro" id="IPR051162">
    <property type="entry name" value="T4SS_component"/>
</dbReference>
<reference evidence="2" key="1">
    <citation type="journal article" date="2014" name="Int. J. Syst. Evol. Microbiol.">
        <title>Complete genome sequence of Corynebacterium casei LMG S-19264T (=DSM 44701T), isolated from a smear-ripened cheese.</title>
        <authorList>
            <consortium name="US DOE Joint Genome Institute (JGI-PGF)"/>
            <person name="Walter F."/>
            <person name="Albersmeier A."/>
            <person name="Kalinowski J."/>
            <person name="Ruckert C."/>
        </authorList>
    </citation>
    <scope>NUCLEOTIDE SEQUENCE</scope>
    <source>
        <strain evidence="2">JCM 31311</strain>
    </source>
</reference>
<dbReference type="PANTHER" id="PTHR30121:SF6">
    <property type="entry name" value="SLR6007 PROTEIN"/>
    <property type="match status" value="1"/>
</dbReference>
<proteinExistence type="predicted"/>
<dbReference type="Pfam" id="PF19044">
    <property type="entry name" value="P-loop_TraG"/>
    <property type="match status" value="1"/>
</dbReference>
<protein>
    <recommendedName>
        <fullName evidence="1">TraG P-loop domain-containing protein</fullName>
    </recommendedName>
</protein>
<keyword evidence="3" id="KW-1185">Reference proteome</keyword>
<dbReference type="Proteomes" id="UP000603865">
    <property type="component" value="Unassembled WGS sequence"/>
</dbReference>
<dbReference type="InterPro" id="IPR027417">
    <property type="entry name" value="P-loop_NTPase"/>
</dbReference>
<feature type="domain" description="TraG P-loop" evidence="1">
    <location>
        <begin position="457"/>
        <end position="834"/>
    </location>
</feature>
<dbReference type="AlphaFoldDB" id="A0A918FA20"/>
<accession>A0A918FA20</accession>
<evidence type="ECO:0000259" key="1">
    <source>
        <dbReference type="Pfam" id="PF19044"/>
    </source>
</evidence>
<dbReference type="Gene3D" id="1.10.8.730">
    <property type="match status" value="1"/>
</dbReference>
<name>A0A918FA20_9DEIO</name>
<dbReference type="RefSeq" id="WP_189091363.1">
    <property type="nucleotide sequence ID" value="NZ_BMQL01000018.1"/>
</dbReference>
<comment type="caution">
    <text evidence="2">The sequence shown here is derived from an EMBL/GenBank/DDBJ whole genome shotgun (WGS) entry which is preliminary data.</text>
</comment>
<dbReference type="InterPro" id="IPR043964">
    <property type="entry name" value="P-loop_TraG"/>
</dbReference>